<dbReference type="EMBL" id="JADEXQ010000110">
    <property type="protein sequence ID" value="MBE9032541.1"/>
    <property type="molecule type" value="Genomic_DNA"/>
</dbReference>
<feature type="signal peptide" evidence="1">
    <location>
        <begin position="1"/>
        <end position="25"/>
    </location>
</feature>
<keyword evidence="1" id="KW-0732">Signal</keyword>
<evidence type="ECO:0000313" key="3">
    <source>
        <dbReference type="Proteomes" id="UP000625316"/>
    </source>
</evidence>
<evidence type="ECO:0000313" key="2">
    <source>
        <dbReference type="EMBL" id="MBE9032541.1"/>
    </source>
</evidence>
<dbReference type="PROSITE" id="PS51257">
    <property type="entry name" value="PROKAR_LIPOPROTEIN"/>
    <property type="match status" value="1"/>
</dbReference>
<evidence type="ECO:0000256" key="1">
    <source>
        <dbReference type="SAM" id="SignalP"/>
    </source>
</evidence>
<proteinExistence type="predicted"/>
<keyword evidence="3" id="KW-1185">Reference proteome</keyword>
<sequence>MRHYAFPLGALLLIGLLGCPNSAQMEPVAGQPQASATANAAVAAPQVGTFTADDLFKATGGGCGMTLSQPGKSLYQGGAVFFHGMKDEPALMLLNGQLQKLQRTAASGTEFYGQTTDQTFATQDRAITIQVQVTQGKKGEIESVEIPQGVILMTSQGQTSQIAVVGDAGC</sequence>
<comment type="caution">
    <text evidence="2">The sequence shown here is derived from an EMBL/GenBank/DDBJ whole genome shotgun (WGS) entry which is preliminary data.</text>
</comment>
<dbReference type="AlphaFoldDB" id="A0A928VPZ1"/>
<protein>
    <submittedName>
        <fullName evidence="2">Uncharacterized protein</fullName>
    </submittedName>
</protein>
<gene>
    <name evidence="2" type="ORF">IQ266_22640</name>
</gene>
<dbReference type="Proteomes" id="UP000625316">
    <property type="component" value="Unassembled WGS sequence"/>
</dbReference>
<organism evidence="2 3">
    <name type="scientific">Romeriopsis navalis LEGE 11480</name>
    <dbReference type="NCBI Taxonomy" id="2777977"/>
    <lineage>
        <taxon>Bacteria</taxon>
        <taxon>Bacillati</taxon>
        <taxon>Cyanobacteriota</taxon>
        <taxon>Cyanophyceae</taxon>
        <taxon>Leptolyngbyales</taxon>
        <taxon>Leptolyngbyaceae</taxon>
        <taxon>Romeriopsis</taxon>
        <taxon>Romeriopsis navalis</taxon>
    </lineage>
</organism>
<reference evidence="2" key="1">
    <citation type="submission" date="2020-10" db="EMBL/GenBank/DDBJ databases">
        <authorList>
            <person name="Castelo-Branco R."/>
            <person name="Eusebio N."/>
            <person name="Adriana R."/>
            <person name="Vieira A."/>
            <person name="Brugerolle De Fraissinette N."/>
            <person name="Rezende De Castro R."/>
            <person name="Schneider M.P."/>
            <person name="Vasconcelos V."/>
            <person name="Leao P.N."/>
        </authorList>
    </citation>
    <scope>NUCLEOTIDE SEQUENCE</scope>
    <source>
        <strain evidence="2">LEGE 11480</strain>
    </source>
</reference>
<feature type="chain" id="PRO_5037162516" evidence="1">
    <location>
        <begin position="26"/>
        <end position="170"/>
    </location>
</feature>
<accession>A0A928VPZ1</accession>
<name>A0A928VPZ1_9CYAN</name>